<feature type="transmembrane region" description="Helical" evidence="1">
    <location>
        <begin position="20"/>
        <end position="42"/>
    </location>
</feature>
<name>A0ABN3I1U5_9ACTN</name>
<comment type="caution">
    <text evidence="2">The sequence shown here is derived from an EMBL/GenBank/DDBJ whole genome shotgun (WGS) entry which is preliminary data.</text>
</comment>
<dbReference type="EMBL" id="BAAARB010000028">
    <property type="protein sequence ID" value="GAA2392334.1"/>
    <property type="molecule type" value="Genomic_DNA"/>
</dbReference>
<feature type="transmembrane region" description="Helical" evidence="1">
    <location>
        <begin position="54"/>
        <end position="74"/>
    </location>
</feature>
<sequence>MTSARRRRSTGAAVLVPGRVSYAIAVAMGFYVLALILVFTFLVPRLSPGSATAVTAAVVAGFAVLLMAAMMFAARTPLHPAAVSVVRDTAADREDDIVEGWAVVLGTDIDSRRVELEVTVPGSGTYQCDVRAERSTGRALVTGATISVWVDPHHRRSLTLVGVGVGPSIDDDMSGNGKS</sequence>
<keyword evidence="1" id="KW-1133">Transmembrane helix</keyword>
<evidence type="ECO:0000313" key="3">
    <source>
        <dbReference type="Proteomes" id="UP001501170"/>
    </source>
</evidence>
<evidence type="ECO:0000313" key="2">
    <source>
        <dbReference type="EMBL" id="GAA2392334.1"/>
    </source>
</evidence>
<accession>A0ABN3I1U5</accession>
<keyword evidence="3" id="KW-1185">Reference proteome</keyword>
<reference evidence="2 3" key="1">
    <citation type="journal article" date="2019" name="Int. J. Syst. Evol. Microbiol.">
        <title>The Global Catalogue of Microorganisms (GCM) 10K type strain sequencing project: providing services to taxonomists for standard genome sequencing and annotation.</title>
        <authorList>
            <consortium name="The Broad Institute Genomics Platform"/>
            <consortium name="The Broad Institute Genome Sequencing Center for Infectious Disease"/>
            <person name="Wu L."/>
            <person name="Ma J."/>
        </authorList>
    </citation>
    <scope>NUCLEOTIDE SEQUENCE [LARGE SCALE GENOMIC DNA]</scope>
    <source>
        <strain evidence="2 3">JCM 16227</strain>
    </source>
</reference>
<evidence type="ECO:0000256" key="1">
    <source>
        <dbReference type="SAM" id="Phobius"/>
    </source>
</evidence>
<protein>
    <submittedName>
        <fullName evidence="2">Uncharacterized protein</fullName>
    </submittedName>
</protein>
<keyword evidence="1" id="KW-0812">Transmembrane</keyword>
<gene>
    <name evidence="2" type="ORF">GCM10009855_35230</name>
</gene>
<organism evidence="2 3">
    <name type="scientific">Gordonia cholesterolivorans</name>
    <dbReference type="NCBI Taxonomy" id="559625"/>
    <lineage>
        <taxon>Bacteria</taxon>
        <taxon>Bacillati</taxon>
        <taxon>Actinomycetota</taxon>
        <taxon>Actinomycetes</taxon>
        <taxon>Mycobacteriales</taxon>
        <taxon>Gordoniaceae</taxon>
        <taxon>Gordonia</taxon>
    </lineage>
</organism>
<keyword evidence="1" id="KW-0472">Membrane</keyword>
<proteinExistence type="predicted"/>
<dbReference type="Proteomes" id="UP001501170">
    <property type="component" value="Unassembled WGS sequence"/>
</dbReference>